<comment type="caution">
    <text evidence="2">The sequence shown here is derived from an EMBL/GenBank/DDBJ whole genome shotgun (WGS) entry which is preliminary data.</text>
</comment>
<dbReference type="OrthoDB" id="9451547at2759"/>
<keyword evidence="3" id="KW-1185">Reference proteome</keyword>
<feature type="transmembrane region" description="Helical" evidence="1">
    <location>
        <begin position="317"/>
        <end position="340"/>
    </location>
</feature>
<evidence type="ECO:0000313" key="2">
    <source>
        <dbReference type="EMBL" id="KAF5323719.1"/>
    </source>
</evidence>
<gene>
    <name evidence="2" type="ORF">D9619_012950</name>
</gene>
<organism evidence="2 3">
    <name type="scientific">Psilocybe cf. subviscida</name>
    <dbReference type="NCBI Taxonomy" id="2480587"/>
    <lineage>
        <taxon>Eukaryota</taxon>
        <taxon>Fungi</taxon>
        <taxon>Dikarya</taxon>
        <taxon>Basidiomycota</taxon>
        <taxon>Agaricomycotina</taxon>
        <taxon>Agaricomycetes</taxon>
        <taxon>Agaricomycetidae</taxon>
        <taxon>Agaricales</taxon>
        <taxon>Agaricineae</taxon>
        <taxon>Strophariaceae</taxon>
        <taxon>Psilocybe</taxon>
    </lineage>
</organism>
<proteinExistence type="predicted"/>
<sequence>MYAGILASPFMSINNYNSQFGVEDNCGCSQGDSRTIIDIVWSCLITILSCTWVSMHTNIPHPDATEWQVRRDRLYLTIGALVAPEIIVLWAMRQWIGARLLSKKFEEYGFSTTHAHFFQMGGFMLYKNQQRLGILSSEWRHLQPLLSGQDFLYGDDLVTRESLRFQLPTKADIQEKSKGDLLSKTFVVGQTMWFISQCVARRVYGLVVTELELETVAFAALNCIIYFLWWDKPLGVRFAVPVVWKSSEEKENIGSDIFGSNCEAGLHKKSLNSQQFQWVARNFFKEKDKSFDLANEGDMEVSILFAHTTGQQDSFRALSAASLLAVIFGTIHCFAWNFIFPTAEERMLWRVSAIVITVSPLVVAMWSFTRCRNVNVASYRRWYASGWVAADVMFIAILALASIYITARLYLLFGVLWALRKVPPDALSQLGWVNYIPHI</sequence>
<evidence type="ECO:0000313" key="3">
    <source>
        <dbReference type="Proteomes" id="UP000567179"/>
    </source>
</evidence>
<accession>A0A8H5BHZ5</accession>
<keyword evidence="1" id="KW-0812">Transmembrane</keyword>
<name>A0A8H5BHZ5_9AGAR</name>
<dbReference type="EMBL" id="JAACJJ010000017">
    <property type="protein sequence ID" value="KAF5323719.1"/>
    <property type="molecule type" value="Genomic_DNA"/>
</dbReference>
<dbReference type="AlphaFoldDB" id="A0A8H5BHZ5"/>
<feature type="transmembrane region" description="Helical" evidence="1">
    <location>
        <begin position="347"/>
        <end position="368"/>
    </location>
</feature>
<reference evidence="2 3" key="1">
    <citation type="journal article" date="2020" name="ISME J.">
        <title>Uncovering the hidden diversity of litter-decomposition mechanisms in mushroom-forming fungi.</title>
        <authorList>
            <person name="Floudas D."/>
            <person name="Bentzer J."/>
            <person name="Ahren D."/>
            <person name="Johansson T."/>
            <person name="Persson P."/>
            <person name="Tunlid A."/>
        </authorList>
    </citation>
    <scope>NUCLEOTIDE SEQUENCE [LARGE SCALE GENOMIC DNA]</scope>
    <source>
        <strain evidence="2 3">CBS 101986</strain>
    </source>
</reference>
<dbReference type="PANTHER" id="PTHR35043">
    <property type="entry name" value="TRANSCRIPTION FACTOR DOMAIN-CONTAINING PROTEIN"/>
    <property type="match status" value="1"/>
</dbReference>
<feature type="transmembrane region" description="Helical" evidence="1">
    <location>
        <begin position="388"/>
        <end position="411"/>
    </location>
</feature>
<protein>
    <submittedName>
        <fullName evidence="2">Uncharacterized protein</fullName>
    </submittedName>
</protein>
<dbReference type="Proteomes" id="UP000567179">
    <property type="component" value="Unassembled WGS sequence"/>
</dbReference>
<keyword evidence="1" id="KW-1133">Transmembrane helix</keyword>
<evidence type="ECO:0000256" key="1">
    <source>
        <dbReference type="SAM" id="Phobius"/>
    </source>
</evidence>
<keyword evidence="1" id="KW-0472">Membrane</keyword>
<dbReference type="PANTHER" id="PTHR35043:SF7">
    <property type="entry name" value="TRANSCRIPTION FACTOR DOMAIN-CONTAINING PROTEIN"/>
    <property type="match status" value="1"/>
</dbReference>